<dbReference type="Gene3D" id="3.30.420.10">
    <property type="entry name" value="Ribonuclease H-like superfamily/Ribonuclease H"/>
    <property type="match status" value="1"/>
</dbReference>
<feature type="region of interest" description="Disordered" evidence="10">
    <location>
        <begin position="355"/>
        <end position="378"/>
    </location>
</feature>
<feature type="region of interest" description="Disordered" evidence="10">
    <location>
        <begin position="827"/>
        <end position="848"/>
    </location>
</feature>
<keyword evidence="4" id="KW-0507">mRNA processing</keyword>
<evidence type="ECO:0000256" key="7">
    <source>
        <dbReference type="ARBA" id="ARBA00022840"/>
    </source>
</evidence>
<feature type="compositionally biased region" description="Basic and acidic residues" evidence="10">
    <location>
        <begin position="608"/>
        <end position="621"/>
    </location>
</feature>
<comment type="similarity">
    <text evidence="2">Belongs to the poly(A) polymerase family.</text>
</comment>
<dbReference type="GO" id="GO:0005634">
    <property type="term" value="C:nucleus"/>
    <property type="evidence" value="ECO:0007669"/>
    <property type="project" value="UniProtKB-SubCell"/>
</dbReference>
<accession>A0A9P1FWQ2</accession>
<keyword evidence="5" id="KW-0808">Transferase</keyword>
<feature type="region of interest" description="Disordered" evidence="10">
    <location>
        <begin position="1210"/>
        <end position="1262"/>
    </location>
</feature>
<proteinExistence type="inferred from homology"/>
<dbReference type="GO" id="GO:0005524">
    <property type="term" value="F:ATP binding"/>
    <property type="evidence" value="ECO:0007669"/>
    <property type="project" value="UniProtKB-KW"/>
</dbReference>
<feature type="region of interest" description="Disordered" evidence="10">
    <location>
        <begin position="603"/>
        <end position="670"/>
    </location>
</feature>
<dbReference type="Proteomes" id="UP001152797">
    <property type="component" value="Unassembled WGS sequence"/>
</dbReference>
<dbReference type="InterPro" id="IPR007012">
    <property type="entry name" value="PolA_pol_cen_dom"/>
</dbReference>
<evidence type="ECO:0000259" key="11">
    <source>
        <dbReference type="Pfam" id="PF04928"/>
    </source>
</evidence>
<name>A0A9P1FWQ2_9DINO</name>
<sequence length="1846" mass="203584">MSQLVTVPREVYLGAVKSYNDRRGFGFVACALTAVKNQMIAGPLQANCIEQMCVFVLLNEVLKPRQSLEEMCSDLCRDTFAASVKRGKGVESVKRTRGICSGKAAQRKRKAYIRHRVAEGEDPEQVAVRQGGQAEVVYPEPRRSLSELGSVNLVPQSALYQPVRSVGLVEEDIPKLPGSAIVLDWHQVVGTDRITSRHTEWVDTGWQIPQRHRATLTELSHLCQQSERPIHLVICSHIESSSRSLENVIHATEQSGLPVQLVLITTQRTGPKGKLAALCSVISGKFCFFEDSLEITQEFSEASRPIAQVLKPRTRRSHLLRQECIGWSISSEALLSTAKQFTRYFSRHSAVVSTGHGVGSESQPSQLPSDFPSSGPQTSVHNTVEYHDQRSQQVNVGVDPTVFSNVVSEARRVIQESEEKAQGLEQPAQEVYQQACSRIQELVNLAESLYPSKCSKTSEIERLQRDVQSTRDQLQVQINRIQAMGFQITQFESQMSNIQNLFGHKDAEITRLMSEVSRLQSSEARLEERLAALSAAPYAVATSVEAQMRLGRWLASELIKGADYFSIGILIELNGYSVADLQVFFQPYEKLQEFLVEEREDVNARSIEQSRRNPKKGDKPKAKTPAVPAKASPATSSVAAAVNSPKPKDAAKGPPKNAKGKSKGKLGKPMSVEEKAKTPCIFHQMPNGCVHGDKCRPCETPSCKAQRLKSRFKSQAKVCGYESHSSRCDRCGIELHGRSVSFGTLEWAADTGAGRHLVSYEAVQEQGYHSSLFSGFANDSHEKLNFSTGGGFKKSSNTMGFQDQDGILGGDVDALSPPDLAVEPVAVPERSSVEPAVEPSLDPGMPSDPASVKHEILAPPPFDHNLTHFPKLSTCDVCNRARLFSKRVKSRRVVNEELDLSETDAFGQQLACDHLTVFKSSRGKEHAVLIVQDRFSKVSQACPTMSREASQLASNLKHFVGLKSNSYTIVRSDAAGEILKAVIENNWLPECSVPARFPHILEREMRTFQEIARSLFLQAGFAARPQLWPQACSYVAVAMSAFLKDSEGKTRWELAFGREFRGPHYLLGQLGFVRTKDAGKFKFSPIAEPAIFVGWRLDFGMRYRAEAALKELDDPRLTELHDIDAVPVPFVDSEIKPKTRRVYVTFARMFKIGATKLCKGCENDKPSHNQERIARFEEAFGRKEVDCSFVEPEVPASSEVPAIEPMHISGEVSGGGFAEDLVPECPPPSDPDEPYEAESPVKTPPDVSFHESDDDEADKPPATGLSAVASIACDAAACLPQGEVQSMFQGSFDQGGQIGCLGATSTPEKRAPKHGKGKHNRVAKDECGVRVIRLCKEDINLEDPYSIEQLIAQEQAESAALVEQFIRVLAEARAKGQKIHVGFEMPEQPSGFHFPSMSLALSVYVDDLTLSGPQKNHTKFWSTLQKHVQLEDPAELSKVLGRNHVSCDQGLALHSADFAKQCVELYEQLSGKKVKHFRTPPLVETDDQCVGQLSASSAKLVMKLMWLGRISRPDIMVAINTLARNITRWSANDDKRAARLVGYIAAAVDYAHVMRINDPPAKLWLSLYVDSDFGSMGISGVCCQCISLEIKAVRDVRAQYQLQAFHGDVEVLQESISELCGRALSRFCGELEGTMAGELLRISVNQIGLESAEASLKRGEVFDLVYLVPESVALWEMLQVLENEVEKSAEAVRAAGGDGLLHSPGLEFAFYGTPVKLLLANNTDVSEISPETNNSRVSALIARLVSKTVLDAVPDTDMFHRLLMCARLWAKQRGLYGQSHDFGYIGGMGWAICCAHVCQTTPQSKSLEQLFMAFFDIMSRWDERFPLSLGQTRSSQAKGAQDGAYK</sequence>
<reference evidence="12" key="1">
    <citation type="submission" date="2022-10" db="EMBL/GenBank/DDBJ databases">
        <authorList>
            <person name="Chen Y."/>
            <person name="Dougan E. K."/>
            <person name="Chan C."/>
            <person name="Rhodes N."/>
            <person name="Thang M."/>
        </authorList>
    </citation>
    <scope>NUCLEOTIDE SEQUENCE</scope>
</reference>
<evidence type="ECO:0000256" key="4">
    <source>
        <dbReference type="ARBA" id="ARBA00022664"/>
    </source>
</evidence>
<evidence type="ECO:0000256" key="3">
    <source>
        <dbReference type="ARBA" id="ARBA00012388"/>
    </source>
</evidence>
<keyword evidence="9" id="KW-0175">Coiled coil</keyword>
<dbReference type="Gene3D" id="1.10.1410.10">
    <property type="match status" value="1"/>
</dbReference>
<dbReference type="EMBL" id="CAMXCT010001530">
    <property type="protein sequence ID" value="CAI3990921.1"/>
    <property type="molecule type" value="Genomic_DNA"/>
</dbReference>
<dbReference type="GO" id="GO:0006397">
    <property type="term" value="P:mRNA processing"/>
    <property type="evidence" value="ECO:0007669"/>
    <property type="project" value="UniProtKB-KW"/>
</dbReference>
<evidence type="ECO:0000313" key="13">
    <source>
        <dbReference type="EMBL" id="CAL1144296.1"/>
    </source>
</evidence>
<evidence type="ECO:0000256" key="6">
    <source>
        <dbReference type="ARBA" id="ARBA00022741"/>
    </source>
</evidence>
<reference evidence="13" key="2">
    <citation type="submission" date="2024-04" db="EMBL/GenBank/DDBJ databases">
        <authorList>
            <person name="Chen Y."/>
            <person name="Shah S."/>
            <person name="Dougan E. K."/>
            <person name="Thang M."/>
            <person name="Chan C."/>
        </authorList>
    </citation>
    <scope>NUCLEOTIDE SEQUENCE [LARGE SCALE GENOMIC DNA]</scope>
</reference>
<feature type="compositionally biased region" description="Low complexity" evidence="10">
    <location>
        <begin position="623"/>
        <end position="642"/>
    </location>
</feature>
<evidence type="ECO:0000313" key="14">
    <source>
        <dbReference type="Proteomes" id="UP001152797"/>
    </source>
</evidence>
<evidence type="ECO:0000256" key="10">
    <source>
        <dbReference type="SAM" id="MobiDB-lite"/>
    </source>
</evidence>
<keyword evidence="6" id="KW-0547">Nucleotide-binding</keyword>
<keyword evidence="8" id="KW-0539">Nucleus</keyword>
<gene>
    <name evidence="12" type="ORF">C1SCF055_LOCUS17869</name>
</gene>
<organism evidence="12">
    <name type="scientific">Cladocopium goreaui</name>
    <dbReference type="NCBI Taxonomy" id="2562237"/>
    <lineage>
        <taxon>Eukaryota</taxon>
        <taxon>Sar</taxon>
        <taxon>Alveolata</taxon>
        <taxon>Dinophyceae</taxon>
        <taxon>Suessiales</taxon>
        <taxon>Symbiodiniaceae</taxon>
        <taxon>Cladocopium</taxon>
    </lineage>
</organism>
<dbReference type="PANTHER" id="PTHR10682:SF10">
    <property type="entry name" value="POLYNUCLEOTIDE ADENYLYLTRANSFERASE"/>
    <property type="match status" value="1"/>
</dbReference>
<feature type="compositionally biased region" description="Polar residues" evidence="10">
    <location>
        <begin position="360"/>
        <end position="378"/>
    </location>
</feature>
<comment type="caution">
    <text evidence="12">The sequence shown here is derived from an EMBL/GenBank/DDBJ whole genome shotgun (WGS) entry which is preliminary data.</text>
</comment>
<dbReference type="SUPFAM" id="SSF81631">
    <property type="entry name" value="PAP/OAS1 substrate-binding domain"/>
    <property type="match status" value="1"/>
</dbReference>
<evidence type="ECO:0000256" key="8">
    <source>
        <dbReference type="ARBA" id="ARBA00023242"/>
    </source>
</evidence>
<dbReference type="EC" id="2.7.7.19" evidence="3"/>
<keyword evidence="7" id="KW-0067">ATP-binding</keyword>
<evidence type="ECO:0000256" key="5">
    <source>
        <dbReference type="ARBA" id="ARBA00022679"/>
    </source>
</evidence>
<evidence type="ECO:0000256" key="1">
    <source>
        <dbReference type="ARBA" id="ARBA00004123"/>
    </source>
</evidence>
<feature type="non-terminal residue" evidence="12">
    <location>
        <position position="1846"/>
    </location>
</feature>
<dbReference type="GO" id="GO:1990817">
    <property type="term" value="F:poly(A) RNA polymerase activity"/>
    <property type="evidence" value="ECO:0007669"/>
    <property type="project" value="UniProtKB-EC"/>
</dbReference>
<dbReference type="EMBL" id="CAMXCT020001530">
    <property type="protein sequence ID" value="CAL1144296.1"/>
    <property type="molecule type" value="Genomic_DNA"/>
</dbReference>
<evidence type="ECO:0000256" key="2">
    <source>
        <dbReference type="ARBA" id="ARBA00010912"/>
    </source>
</evidence>
<comment type="subcellular location">
    <subcellularLocation>
        <location evidence="1">Nucleus</location>
    </subcellularLocation>
</comment>
<protein>
    <recommendedName>
        <fullName evidence="3">polynucleotide adenylyltransferase</fullName>
        <ecNumber evidence="3">2.7.7.19</ecNumber>
    </recommendedName>
</protein>
<dbReference type="EMBL" id="CAMXCT030001530">
    <property type="protein sequence ID" value="CAL4778233.1"/>
    <property type="molecule type" value="Genomic_DNA"/>
</dbReference>
<keyword evidence="14" id="KW-1185">Reference proteome</keyword>
<dbReference type="InterPro" id="IPR036397">
    <property type="entry name" value="RNaseH_sf"/>
</dbReference>
<dbReference type="Pfam" id="PF04928">
    <property type="entry name" value="PAP_central"/>
    <property type="match status" value="1"/>
</dbReference>
<dbReference type="PANTHER" id="PTHR10682">
    <property type="entry name" value="POLY A POLYMERASE"/>
    <property type="match status" value="1"/>
</dbReference>
<evidence type="ECO:0000313" key="12">
    <source>
        <dbReference type="EMBL" id="CAI3990921.1"/>
    </source>
</evidence>
<evidence type="ECO:0000256" key="9">
    <source>
        <dbReference type="SAM" id="Coils"/>
    </source>
</evidence>
<dbReference type="GO" id="GO:0003676">
    <property type="term" value="F:nucleic acid binding"/>
    <property type="evidence" value="ECO:0007669"/>
    <property type="project" value="InterPro"/>
</dbReference>
<feature type="domain" description="Poly(A) polymerase central" evidence="11">
    <location>
        <begin position="1759"/>
        <end position="1836"/>
    </location>
</feature>
<feature type="coiled-coil region" evidence="9">
    <location>
        <begin position="509"/>
        <end position="536"/>
    </location>
</feature>